<evidence type="ECO:0000313" key="4">
    <source>
        <dbReference type="Proteomes" id="UP000046393"/>
    </source>
</evidence>
<dbReference type="WBParaSite" id="SMUV_0000338601-mRNA-1">
    <property type="protein sequence ID" value="SMUV_0000338601-mRNA-1"/>
    <property type="gene ID" value="SMUV_0000338601"/>
</dbReference>
<feature type="transmembrane region" description="Helical" evidence="2">
    <location>
        <begin position="203"/>
        <end position="227"/>
    </location>
</feature>
<feature type="transmembrane region" description="Helical" evidence="2">
    <location>
        <begin position="68"/>
        <end position="90"/>
    </location>
</feature>
<keyword evidence="4" id="KW-1185">Reference proteome</keyword>
<evidence type="ECO:0000256" key="1">
    <source>
        <dbReference type="ARBA" id="ARBA00004141"/>
    </source>
</evidence>
<feature type="transmembrane region" description="Helical" evidence="2">
    <location>
        <begin position="365"/>
        <end position="387"/>
    </location>
</feature>
<dbReference type="GO" id="GO:0022857">
    <property type="term" value="F:transmembrane transporter activity"/>
    <property type="evidence" value="ECO:0007669"/>
    <property type="project" value="InterPro"/>
</dbReference>
<feature type="transmembrane region" description="Helical" evidence="2">
    <location>
        <begin position="36"/>
        <end position="56"/>
    </location>
</feature>
<evidence type="ECO:0000256" key="2">
    <source>
        <dbReference type="SAM" id="Phobius"/>
    </source>
</evidence>
<feature type="transmembrane region" description="Helical" evidence="2">
    <location>
        <begin position="272"/>
        <end position="291"/>
    </location>
</feature>
<comment type="subcellular location">
    <subcellularLocation>
        <location evidence="1">Membrane</location>
        <topology evidence="1">Multi-pass membrane protein</topology>
    </subcellularLocation>
</comment>
<feature type="transmembrane region" description="Helical" evidence="2">
    <location>
        <begin position="297"/>
        <end position="320"/>
    </location>
</feature>
<dbReference type="STRING" id="451379.A0A0N5AGE1"/>
<feature type="transmembrane region" description="Helical" evidence="2">
    <location>
        <begin position="332"/>
        <end position="353"/>
    </location>
</feature>
<dbReference type="Proteomes" id="UP000046393">
    <property type="component" value="Unplaced"/>
</dbReference>
<keyword evidence="2" id="KW-0812">Transmembrane</keyword>
<feature type="transmembrane region" description="Helical" evidence="2">
    <location>
        <begin position="9"/>
        <end position="30"/>
    </location>
</feature>
<dbReference type="AlphaFoldDB" id="A0A0N5AGE1"/>
<dbReference type="PANTHER" id="PTHR45757:SF23">
    <property type="entry name" value="MAJOR FACILITATOR SUPERFAMILY (MFS) PROFILE DOMAIN-CONTAINING PROTEIN"/>
    <property type="match status" value="1"/>
</dbReference>
<dbReference type="Gene3D" id="1.20.1250.20">
    <property type="entry name" value="MFS general substrate transporter like domains"/>
    <property type="match status" value="2"/>
</dbReference>
<keyword evidence="2" id="KW-1133">Transmembrane helix</keyword>
<evidence type="ECO:0000313" key="5">
    <source>
        <dbReference type="WBParaSite" id="SMUV_0000338601-mRNA-1"/>
    </source>
</evidence>
<dbReference type="Pfam" id="PF07690">
    <property type="entry name" value="MFS_1"/>
    <property type="match status" value="1"/>
</dbReference>
<evidence type="ECO:0000259" key="3">
    <source>
        <dbReference type="PROSITE" id="PS50850"/>
    </source>
</evidence>
<dbReference type="PANTHER" id="PTHR45757">
    <property type="entry name" value="PROTEIN CBG23364-RELATED"/>
    <property type="match status" value="1"/>
</dbReference>
<proteinExistence type="predicted"/>
<feature type="domain" description="Major facilitator superfamily (MFS) profile" evidence="3">
    <location>
        <begin position="1"/>
        <end position="391"/>
    </location>
</feature>
<reference evidence="5" key="1">
    <citation type="submission" date="2017-02" db="UniProtKB">
        <authorList>
            <consortium name="WormBaseParasite"/>
        </authorList>
    </citation>
    <scope>IDENTIFICATION</scope>
</reference>
<protein>
    <submittedName>
        <fullName evidence="5">MFS domain-containing protein</fullName>
    </submittedName>
</protein>
<sequence>MHFTDEKSLLTSVVAGAALIANFIVVSLVNQFGIRYIFTALGILTAVATCLIPLSIRLGFYYVLATRFVQGIAFAANFPVIGGFCSRWAYYKQNGLFVSVLVAYVQLSPALTMPVSGLLCGRTGWPSVFYVHGTFCLVLFFIYGLLYRNNPQKHPMVGDKEINKIRIGKVEASGFRSCSASGCSKKDLKKIPYLAILKTPSVWAIWLAAVGNFTCINLLFLFSPIYINKVLRFEVSKTGLNAALAPVTQFIVKMVSGIASDKITFLSETDKLRLFNSIAFFGSATFLFILSAMNTSYMTLCMIIMGSGTGLLGATTGGFFKAAPLISKQYSHFVTGNISLGITITMLFVPIIMSTLAPDNTPEEWSLVFVVIAVGLILSNIIFCSFVKGEACEWTTQEYVLRHSTHRIHGVDTAIQTVANVTDKNVR</sequence>
<dbReference type="InterPro" id="IPR036259">
    <property type="entry name" value="MFS_trans_sf"/>
</dbReference>
<dbReference type="PROSITE" id="PS50850">
    <property type="entry name" value="MFS"/>
    <property type="match status" value="1"/>
</dbReference>
<dbReference type="GO" id="GO:0016020">
    <property type="term" value="C:membrane"/>
    <property type="evidence" value="ECO:0007669"/>
    <property type="project" value="UniProtKB-SubCell"/>
</dbReference>
<dbReference type="InterPro" id="IPR011701">
    <property type="entry name" value="MFS"/>
</dbReference>
<dbReference type="SUPFAM" id="SSF103473">
    <property type="entry name" value="MFS general substrate transporter"/>
    <property type="match status" value="1"/>
</dbReference>
<name>A0A0N5AGE1_9BILA</name>
<keyword evidence="2" id="KW-0472">Membrane</keyword>
<organism evidence="4 5">
    <name type="scientific">Syphacia muris</name>
    <dbReference type="NCBI Taxonomy" id="451379"/>
    <lineage>
        <taxon>Eukaryota</taxon>
        <taxon>Metazoa</taxon>
        <taxon>Ecdysozoa</taxon>
        <taxon>Nematoda</taxon>
        <taxon>Chromadorea</taxon>
        <taxon>Rhabditida</taxon>
        <taxon>Spirurina</taxon>
        <taxon>Oxyuridomorpha</taxon>
        <taxon>Oxyuroidea</taxon>
        <taxon>Oxyuridae</taxon>
        <taxon>Syphacia</taxon>
    </lineage>
</organism>
<dbReference type="InterPro" id="IPR020846">
    <property type="entry name" value="MFS_dom"/>
</dbReference>
<feature type="transmembrane region" description="Helical" evidence="2">
    <location>
        <begin position="127"/>
        <end position="146"/>
    </location>
</feature>
<accession>A0A0N5AGE1</accession>
<feature type="transmembrane region" description="Helical" evidence="2">
    <location>
        <begin position="96"/>
        <end position="120"/>
    </location>
</feature>